<organism evidence="1">
    <name type="scientific">Lygus hesperus</name>
    <name type="common">Western plant bug</name>
    <dbReference type="NCBI Taxonomy" id="30085"/>
    <lineage>
        <taxon>Eukaryota</taxon>
        <taxon>Metazoa</taxon>
        <taxon>Ecdysozoa</taxon>
        <taxon>Arthropoda</taxon>
        <taxon>Hexapoda</taxon>
        <taxon>Insecta</taxon>
        <taxon>Pterygota</taxon>
        <taxon>Neoptera</taxon>
        <taxon>Paraneoptera</taxon>
        <taxon>Hemiptera</taxon>
        <taxon>Heteroptera</taxon>
        <taxon>Panheteroptera</taxon>
        <taxon>Cimicomorpha</taxon>
        <taxon>Miridae</taxon>
        <taxon>Mirini</taxon>
        <taxon>Lygus</taxon>
    </lineage>
</organism>
<gene>
    <name evidence="1" type="ORF">CM83_487</name>
</gene>
<feature type="non-terminal residue" evidence="1">
    <location>
        <position position="1"/>
    </location>
</feature>
<name>A0A0A9W5I0_LYGHE</name>
<feature type="non-terminal residue" evidence="1">
    <location>
        <position position="126"/>
    </location>
</feature>
<dbReference type="EMBL" id="GBHO01039907">
    <property type="protein sequence ID" value="JAG03697.1"/>
    <property type="molecule type" value="Transcribed_RNA"/>
</dbReference>
<reference evidence="1" key="2">
    <citation type="submission" date="2014-07" db="EMBL/GenBank/DDBJ databases">
        <authorList>
            <person name="Hull J."/>
        </authorList>
    </citation>
    <scope>NUCLEOTIDE SEQUENCE</scope>
</reference>
<accession>A0A0A9W5I0</accession>
<protein>
    <submittedName>
        <fullName evidence="1">Uncharacterized protein</fullName>
    </submittedName>
</protein>
<reference evidence="1" key="1">
    <citation type="journal article" date="2014" name="PLoS ONE">
        <title>Transcriptome-Based Identification of ABC Transporters in the Western Tarnished Plant Bug Lygus hesperus.</title>
        <authorList>
            <person name="Hull J.J."/>
            <person name="Chaney K."/>
            <person name="Geib S.M."/>
            <person name="Fabrick J.A."/>
            <person name="Brent C.S."/>
            <person name="Walsh D."/>
            <person name="Lavine L.C."/>
        </authorList>
    </citation>
    <scope>NUCLEOTIDE SEQUENCE</scope>
</reference>
<dbReference type="AlphaFoldDB" id="A0A0A9W5I0"/>
<evidence type="ECO:0000313" key="1">
    <source>
        <dbReference type="EMBL" id="JAG03697.1"/>
    </source>
</evidence>
<sequence>IRDFRVLLQNFSDHMPVSFSFVHESVSREQSVPLLPKLRWVDKSKERYKVSLASLVGGLNESLLADESGLEHLTAAVEQAAEMSGMVRTGPPVAKKKWFDWECSKARDRSFGLLKLMRISSDSEMV</sequence>
<proteinExistence type="predicted"/>